<dbReference type="NCBIfam" id="TIGR00174">
    <property type="entry name" value="miaA"/>
    <property type="match status" value="1"/>
</dbReference>
<dbReference type="PANTHER" id="PTHR11088:SF60">
    <property type="entry name" value="TRNA DIMETHYLALLYLTRANSFERASE"/>
    <property type="match status" value="1"/>
</dbReference>
<comment type="function">
    <text evidence="2 10 12">Catalyzes the transfer of a dimethylallyl group onto the adenine at position 37 in tRNAs that read codons beginning with uridine, leading to the formation of N6-(dimethylallyl)adenosine (i(6)A).</text>
</comment>
<evidence type="ECO:0000256" key="12">
    <source>
        <dbReference type="RuleBase" id="RU003784"/>
    </source>
</evidence>
<feature type="binding site" evidence="10">
    <location>
        <begin position="10"/>
        <end position="17"/>
    </location>
    <ligand>
        <name>ATP</name>
        <dbReference type="ChEBI" id="CHEBI:30616"/>
    </ligand>
</feature>
<dbReference type="RefSeq" id="WP_160633920.1">
    <property type="nucleotide sequence ID" value="NZ_WWNE01000012.1"/>
</dbReference>
<evidence type="ECO:0000256" key="13">
    <source>
        <dbReference type="RuleBase" id="RU003785"/>
    </source>
</evidence>
<evidence type="ECO:0000313" key="15">
    <source>
        <dbReference type="Proteomes" id="UP000470771"/>
    </source>
</evidence>
<dbReference type="EMBL" id="WWNE01000012">
    <property type="protein sequence ID" value="NBG66969.1"/>
    <property type="molecule type" value="Genomic_DNA"/>
</dbReference>
<feature type="region of interest" description="Interaction with substrate tRNA" evidence="10">
    <location>
        <begin position="35"/>
        <end position="38"/>
    </location>
</feature>
<evidence type="ECO:0000256" key="7">
    <source>
        <dbReference type="ARBA" id="ARBA00022840"/>
    </source>
</evidence>
<comment type="subunit">
    <text evidence="10">Monomer.</text>
</comment>
<keyword evidence="15" id="KW-1185">Reference proteome</keyword>
<dbReference type="Proteomes" id="UP000470771">
    <property type="component" value="Unassembled WGS sequence"/>
</dbReference>
<evidence type="ECO:0000313" key="14">
    <source>
        <dbReference type="EMBL" id="NBG66969.1"/>
    </source>
</evidence>
<comment type="caution">
    <text evidence="10">Lacks conserved residue(s) required for the propagation of feature annotation.</text>
</comment>
<keyword evidence="6 10" id="KW-0547">Nucleotide-binding</keyword>
<comment type="caution">
    <text evidence="14">The sequence shown here is derived from an EMBL/GenBank/DDBJ whole genome shotgun (WGS) entry which is preliminary data.</text>
</comment>
<dbReference type="EC" id="2.5.1.75" evidence="10"/>
<dbReference type="GO" id="GO:0006400">
    <property type="term" value="P:tRNA modification"/>
    <property type="evidence" value="ECO:0007669"/>
    <property type="project" value="TreeGrafter"/>
</dbReference>
<dbReference type="GO" id="GO:0005524">
    <property type="term" value="F:ATP binding"/>
    <property type="evidence" value="ECO:0007669"/>
    <property type="project" value="UniProtKB-UniRule"/>
</dbReference>
<comment type="cofactor">
    <cofactor evidence="1 10">
        <name>Mg(2+)</name>
        <dbReference type="ChEBI" id="CHEBI:18420"/>
    </cofactor>
</comment>
<dbReference type="Gene3D" id="3.40.50.300">
    <property type="entry name" value="P-loop containing nucleotide triphosphate hydrolases"/>
    <property type="match status" value="2"/>
</dbReference>
<feature type="site" description="Interaction with substrate tRNA" evidence="10">
    <location>
        <position position="127"/>
    </location>
</feature>
<evidence type="ECO:0000256" key="2">
    <source>
        <dbReference type="ARBA" id="ARBA00003213"/>
    </source>
</evidence>
<dbReference type="Pfam" id="PF01715">
    <property type="entry name" value="IPPT"/>
    <property type="match status" value="1"/>
</dbReference>
<evidence type="ECO:0000256" key="5">
    <source>
        <dbReference type="ARBA" id="ARBA00022694"/>
    </source>
</evidence>
<dbReference type="AlphaFoldDB" id="A0A6N9NM83"/>
<dbReference type="InterPro" id="IPR027417">
    <property type="entry name" value="P-loop_NTPase"/>
</dbReference>
<name>A0A6N9NM83_9FLAO</name>
<evidence type="ECO:0000256" key="1">
    <source>
        <dbReference type="ARBA" id="ARBA00001946"/>
    </source>
</evidence>
<reference evidence="14 15" key="1">
    <citation type="submission" date="2019-12" db="EMBL/GenBank/DDBJ databases">
        <authorList>
            <person name="Zhao J."/>
        </authorList>
    </citation>
    <scope>NUCLEOTIDE SEQUENCE [LARGE SCALE GENOMIC DNA]</scope>
    <source>
        <strain evidence="14 15">S-15</strain>
    </source>
</reference>
<evidence type="ECO:0000256" key="8">
    <source>
        <dbReference type="ARBA" id="ARBA00022842"/>
    </source>
</evidence>
<keyword evidence="4 10" id="KW-0808">Transferase</keyword>
<accession>A0A6N9NM83</accession>
<evidence type="ECO:0000256" key="9">
    <source>
        <dbReference type="ARBA" id="ARBA00049563"/>
    </source>
</evidence>
<dbReference type="PANTHER" id="PTHR11088">
    <property type="entry name" value="TRNA DIMETHYLALLYLTRANSFERASE"/>
    <property type="match status" value="1"/>
</dbReference>
<feature type="site" description="Interaction with substrate tRNA" evidence="10">
    <location>
        <position position="104"/>
    </location>
</feature>
<protein>
    <recommendedName>
        <fullName evidence="10">tRNA dimethylallyltransferase</fullName>
        <ecNumber evidence="10">2.5.1.75</ecNumber>
    </recommendedName>
    <alternativeName>
        <fullName evidence="10">Dimethylallyl diphosphate:tRNA dimethylallyltransferase</fullName>
        <shortName evidence="10">DMAPP:tRNA dimethylallyltransferase</shortName>
        <shortName evidence="10">DMATase</shortName>
    </alternativeName>
    <alternativeName>
        <fullName evidence="10">Isopentenyl-diphosphate:tRNA isopentenyltransferase</fullName>
        <shortName evidence="10">IPP transferase</shortName>
        <shortName evidence="10">IPPT</shortName>
        <shortName evidence="10">IPTase</shortName>
    </alternativeName>
</protein>
<dbReference type="SUPFAM" id="SSF52540">
    <property type="entry name" value="P-loop containing nucleoside triphosphate hydrolases"/>
    <property type="match status" value="1"/>
</dbReference>
<keyword evidence="7 10" id="KW-0067">ATP-binding</keyword>
<gene>
    <name evidence="10 14" type="primary">miaA</name>
    <name evidence="14" type="ORF">GQN54_12645</name>
</gene>
<comment type="similarity">
    <text evidence="3 10 13">Belongs to the IPP transferase family.</text>
</comment>
<organism evidence="14 15">
    <name type="scientific">Acidiluteibacter ferrifornacis</name>
    <dbReference type="NCBI Taxonomy" id="2692424"/>
    <lineage>
        <taxon>Bacteria</taxon>
        <taxon>Pseudomonadati</taxon>
        <taxon>Bacteroidota</taxon>
        <taxon>Flavobacteriia</taxon>
        <taxon>Flavobacteriales</taxon>
        <taxon>Cryomorphaceae</taxon>
        <taxon>Acidiluteibacter</taxon>
    </lineage>
</organism>
<evidence type="ECO:0000256" key="11">
    <source>
        <dbReference type="RuleBase" id="RU003783"/>
    </source>
</evidence>
<comment type="catalytic activity">
    <reaction evidence="9 10 11">
        <text>adenosine(37) in tRNA + dimethylallyl diphosphate = N(6)-dimethylallyladenosine(37) in tRNA + diphosphate</text>
        <dbReference type="Rhea" id="RHEA:26482"/>
        <dbReference type="Rhea" id="RHEA-COMP:10162"/>
        <dbReference type="Rhea" id="RHEA-COMP:10375"/>
        <dbReference type="ChEBI" id="CHEBI:33019"/>
        <dbReference type="ChEBI" id="CHEBI:57623"/>
        <dbReference type="ChEBI" id="CHEBI:74411"/>
        <dbReference type="ChEBI" id="CHEBI:74415"/>
        <dbReference type="EC" id="2.5.1.75"/>
    </reaction>
</comment>
<dbReference type="InterPro" id="IPR018022">
    <property type="entry name" value="IPT"/>
</dbReference>
<evidence type="ECO:0000256" key="4">
    <source>
        <dbReference type="ARBA" id="ARBA00022679"/>
    </source>
</evidence>
<keyword evidence="8 10" id="KW-0460">Magnesium</keyword>
<dbReference type="HAMAP" id="MF_00185">
    <property type="entry name" value="IPP_trans"/>
    <property type="match status" value="1"/>
</dbReference>
<sequence>MKKPLIVILGPTAIGKTKLACYLAYNIGGELISADSRQVYKGMDIGTGKDLEDFKINGKTIPSHLIDIKSAGEEYNVFSFQNDFLNALQNIAKTDSWPILCGGTGMYLEAALSDYKFLKVDENVDLRERLHNNTLKELIEYLEKLKPLHNQSDTKDRSRLVRSIEIAEYESTHAKEPMPSFERIIFGVKAERSIIKKNIHSRLKHRIDNGLIEEVEQLLVNGITHHKLQYYGLEYKYVSLYLLNEIDKNQLFTELYKSISAYAKRQMTWFRRMEKKGIKIHWISAEKPLDEKVAYIQQKIKDFETV</sequence>
<proteinExistence type="inferred from homology"/>
<keyword evidence="5 10" id="KW-0819">tRNA processing</keyword>
<evidence type="ECO:0000256" key="3">
    <source>
        <dbReference type="ARBA" id="ARBA00005842"/>
    </source>
</evidence>
<evidence type="ECO:0000256" key="10">
    <source>
        <dbReference type="HAMAP-Rule" id="MF_00185"/>
    </source>
</evidence>
<feature type="binding site" evidence="10">
    <location>
        <begin position="12"/>
        <end position="17"/>
    </location>
    <ligand>
        <name>substrate</name>
    </ligand>
</feature>
<dbReference type="GO" id="GO:0052381">
    <property type="term" value="F:tRNA dimethylallyltransferase activity"/>
    <property type="evidence" value="ECO:0007669"/>
    <property type="project" value="UniProtKB-UniRule"/>
</dbReference>
<dbReference type="InterPro" id="IPR039657">
    <property type="entry name" value="Dimethylallyltransferase"/>
</dbReference>
<evidence type="ECO:0000256" key="6">
    <source>
        <dbReference type="ARBA" id="ARBA00022741"/>
    </source>
</evidence>